<evidence type="ECO:0000313" key="1">
    <source>
        <dbReference type="EMBL" id="VDL84150.1"/>
    </source>
</evidence>
<dbReference type="WBParaSite" id="NBR_0002041201-mRNA-1">
    <property type="protein sequence ID" value="NBR_0002041201-mRNA-1"/>
    <property type="gene ID" value="NBR_0002041201"/>
</dbReference>
<sequence length="72" mass="8073">MDCWPSKCFSQIHVMNGGKPQRAEQVLSSAHYNRSSHLDRLNAHDVFDGNVEKIADSMAGSGWEDGQRVTIR</sequence>
<keyword evidence="2" id="KW-1185">Reference proteome</keyword>
<evidence type="ECO:0000313" key="3">
    <source>
        <dbReference type="WBParaSite" id="NBR_0002041201-mRNA-1"/>
    </source>
</evidence>
<gene>
    <name evidence="1" type="ORF">NBR_LOCUS20413</name>
</gene>
<reference evidence="1 2" key="2">
    <citation type="submission" date="2018-11" db="EMBL/GenBank/DDBJ databases">
        <authorList>
            <consortium name="Pathogen Informatics"/>
        </authorList>
    </citation>
    <scope>NUCLEOTIDE SEQUENCE [LARGE SCALE GENOMIC DNA]</scope>
</reference>
<evidence type="ECO:0000313" key="2">
    <source>
        <dbReference type="Proteomes" id="UP000271162"/>
    </source>
</evidence>
<dbReference type="EMBL" id="UYSL01025115">
    <property type="protein sequence ID" value="VDL84150.1"/>
    <property type="molecule type" value="Genomic_DNA"/>
</dbReference>
<organism evidence="3">
    <name type="scientific">Nippostrongylus brasiliensis</name>
    <name type="common">Rat hookworm</name>
    <dbReference type="NCBI Taxonomy" id="27835"/>
    <lineage>
        <taxon>Eukaryota</taxon>
        <taxon>Metazoa</taxon>
        <taxon>Ecdysozoa</taxon>
        <taxon>Nematoda</taxon>
        <taxon>Chromadorea</taxon>
        <taxon>Rhabditida</taxon>
        <taxon>Rhabditina</taxon>
        <taxon>Rhabditomorpha</taxon>
        <taxon>Strongyloidea</taxon>
        <taxon>Heligmosomidae</taxon>
        <taxon>Nippostrongylus</taxon>
    </lineage>
</organism>
<proteinExistence type="predicted"/>
<dbReference type="AlphaFoldDB" id="A0A0N4YT40"/>
<protein>
    <submittedName>
        <fullName evidence="3">AMP-binding domain-containing protein</fullName>
    </submittedName>
</protein>
<name>A0A0N4YT40_NIPBR</name>
<accession>A0A0N4YT40</accession>
<dbReference type="Proteomes" id="UP000271162">
    <property type="component" value="Unassembled WGS sequence"/>
</dbReference>
<reference evidence="3" key="1">
    <citation type="submission" date="2017-02" db="UniProtKB">
        <authorList>
            <consortium name="WormBaseParasite"/>
        </authorList>
    </citation>
    <scope>IDENTIFICATION</scope>
</reference>